<dbReference type="AlphaFoldDB" id="A0A7W5FLZ7"/>
<dbReference type="Pfam" id="PF04172">
    <property type="entry name" value="LrgB"/>
    <property type="match status" value="1"/>
</dbReference>
<comment type="subcellular location">
    <subcellularLocation>
        <location evidence="1">Membrane</location>
        <topology evidence="1">Multi-pass membrane protein</topology>
    </subcellularLocation>
</comment>
<dbReference type="GO" id="GO:0016020">
    <property type="term" value="C:membrane"/>
    <property type="evidence" value="ECO:0007669"/>
    <property type="project" value="UniProtKB-SubCell"/>
</dbReference>
<protein>
    <submittedName>
        <fullName evidence="6">Putative murein hydrolase (TIGR00659 family)</fullName>
    </submittedName>
</protein>
<evidence type="ECO:0000256" key="4">
    <source>
        <dbReference type="ARBA" id="ARBA00023136"/>
    </source>
</evidence>
<dbReference type="GO" id="GO:0016787">
    <property type="term" value="F:hydrolase activity"/>
    <property type="evidence" value="ECO:0007669"/>
    <property type="project" value="UniProtKB-KW"/>
</dbReference>
<evidence type="ECO:0000313" key="7">
    <source>
        <dbReference type="Proteomes" id="UP000570361"/>
    </source>
</evidence>
<keyword evidence="6" id="KW-0378">Hydrolase</keyword>
<dbReference type="Proteomes" id="UP000570361">
    <property type="component" value="Unassembled WGS sequence"/>
</dbReference>
<organism evidence="6 7">
    <name type="scientific">Paenibacillus phyllosphaerae</name>
    <dbReference type="NCBI Taxonomy" id="274593"/>
    <lineage>
        <taxon>Bacteria</taxon>
        <taxon>Bacillati</taxon>
        <taxon>Bacillota</taxon>
        <taxon>Bacilli</taxon>
        <taxon>Bacillales</taxon>
        <taxon>Paenibacillaceae</taxon>
        <taxon>Paenibacillus</taxon>
    </lineage>
</organism>
<dbReference type="InterPro" id="IPR007300">
    <property type="entry name" value="CidB/LrgB"/>
</dbReference>
<evidence type="ECO:0000313" key="6">
    <source>
        <dbReference type="EMBL" id="MBB3109721.1"/>
    </source>
</evidence>
<keyword evidence="3 5" id="KW-1133">Transmembrane helix</keyword>
<proteinExistence type="predicted"/>
<dbReference type="EMBL" id="JACHXK010000003">
    <property type="protein sequence ID" value="MBB3109721.1"/>
    <property type="molecule type" value="Genomic_DNA"/>
</dbReference>
<comment type="caution">
    <text evidence="6">The sequence shown here is derived from an EMBL/GenBank/DDBJ whole genome shotgun (WGS) entry which is preliminary data.</text>
</comment>
<accession>A0A7W5FLZ7</accession>
<dbReference type="RefSeq" id="WP_183599083.1">
    <property type="nucleotide sequence ID" value="NZ_JACHXK010000003.1"/>
</dbReference>
<dbReference type="PANTHER" id="PTHR30249">
    <property type="entry name" value="PUTATIVE SEROTONIN TRANSPORTER"/>
    <property type="match status" value="1"/>
</dbReference>
<feature type="transmembrane region" description="Helical" evidence="5">
    <location>
        <begin position="28"/>
        <end position="46"/>
    </location>
</feature>
<sequence length="225" mass="23574">MMMAILSFLATIIVYTAAKKLHGMRPTIWLSPLIITPVTLVLLLLLTDTSVTTYNSGAHVLSDMLQPATIAFAVPLSRHFDVIKKHAVEIIVSVLAGSAVAILSAALIAKQLQLNEELIYSLLPHSATTPIAMTVSATIGGIPTITAVAVMLTGIFGSMIGPTIIRLCRIRSDVARGVLLGTSAHGAGTSKAFEIGSMTGTVSSIAMILSAIMTLFLAPWLLAAL</sequence>
<keyword evidence="4 5" id="KW-0472">Membrane</keyword>
<evidence type="ECO:0000256" key="5">
    <source>
        <dbReference type="SAM" id="Phobius"/>
    </source>
</evidence>
<feature type="transmembrane region" description="Helical" evidence="5">
    <location>
        <begin position="201"/>
        <end position="222"/>
    </location>
</feature>
<evidence type="ECO:0000256" key="2">
    <source>
        <dbReference type="ARBA" id="ARBA00022692"/>
    </source>
</evidence>
<keyword evidence="2 5" id="KW-0812">Transmembrane</keyword>
<evidence type="ECO:0000256" key="3">
    <source>
        <dbReference type="ARBA" id="ARBA00022989"/>
    </source>
</evidence>
<dbReference type="PANTHER" id="PTHR30249:SF3">
    <property type="entry name" value="MUREIN HYDROLASE EXPORT REGULATOR"/>
    <property type="match status" value="1"/>
</dbReference>
<keyword evidence="7" id="KW-1185">Reference proteome</keyword>
<feature type="transmembrane region" description="Helical" evidence="5">
    <location>
        <begin position="129"/>
        <end position="156"/>
    </location>
</feature>
<gene>
    <name evidence="6" type="ORF">FHS18_001784</name>
</gene>
<feature type="transmembrane region" description="Helical" evidence="5">
    <location>
        <begin position="87"/>
        <end position="109"/>
    </location>
</feature>
<evidence type="ECO:0000256" key="1">
    <source>
        <dbReference type="ARBA" id="ARBA00004141"/>
    </source>
</evidence>
<name>A0A7W5FLZ7_9BACL</name>
<reference evidence="6 7" key="1">
    <citation type="submission" date="2020-08" db="EMBL/GenBank/DDBJ databases">
        <title>Genomic Encyclopedia of Type Strains, Phase III (KMG-III): the genomes of soil and plant-associated and newly described type strains.</title>
        <authorList>
            <person name="Whitman W."/>
        </authorList>
    </citation>
    <scope>NUCLEOTIDE SEQUENCE [LARGE SCALE GENOMIC DNA]</scope>
    <source>
        <strain evidence="6 7">CECT 5862</strain>
    </source>
</reference>